<dbReference type="KEGG" id="bgv:CAL12_12630"/>
<keyword evidence="4" id="KW-1185">Reference proteome</keyword>
<reference evidence="3 4" key="1">
    <citation type="submission" date="2017-05" db="EMBL/GenBank/DDBJ databases">
        <title>Complete and WGS of Bordetella genogroups.</title>
        <authorList>
            <person name="Spilker T."/>
            <person name="LiPuma J."/>
        </authorList>
    </citation>
    <scope>NUCLEOTIDE SEQUENCE [LARGE SCALE GENOMIC DNA]</scope>
    <source>
        <strain evidence="3 4">AU19157</strain>
    </source>
</reference>
<protein>
    <submittedName>
        <fullName evidence="3">Enoyl-CoA hydratase</fullName>
    </submittedName>
</protein>
<dbReference type="InterPro" id="IPR018376">
    <property type="entry name" value="Enoyl-CoA_hyd/isom_CS"/>
</dbReference>
<dbReference type="OrthoDB" id="5291143at2"/>
<dbReference type="InterPro" id="IPR014748">
    <property type="entry name" value="Enoyl-CoA_hydra_C"/>
</dbReference>
<dbReference type="Gene3D" id="1.10.12.10">
    <property type="entry name" value="Lyase 2-enoyl-coa Hydratase, Chain A, domain 2"/>
    <property type="match status" value="1"/>
</dbReference>
<dbReference type="PANTHER" id="PTHR43459">
    <property type="entry name" value="ENOYL-COA HYDRATASE"/>
    <property type="match status" value="1"/>
</dbReference>
<proteinExistence type="inferred from homology"/>
<dbReference type="SUPFAM" id="SSF52096">
    <property type="entry name" value="ClpP/crotonase"/>
    <property type="match status" value="1"/>
</dbReference>
<dbReference type="EMBL" id="CP021108">
    <property type="protein sequence ID" value="ARP84510.1"/>
    <property type="molecule type" value="Genomic_DNA"/>
</dbReference>
<dbReference type="InterPro" id="IPR029045">
    <property type="entry name" value="ClpP/crotonase-like_dom_sf"/>
</dbReference>
<organism evidence="3 4">
    <name type="scientific">Bordetella genomosp. 8</name>
    <dbReference type="NCBI Taxonomy" id="1416806"/>
    <lineage>
        <taxon>Bacteria</taxon>
        <taxon>Pseudomonadati</taxon>
        <taxon>Pseudomonadota</taxon>
        <taxon>Betaproteobacteria</taxon>
        <taxon>Burkholderiales</taxon>
        <taxon>Alcaligenaceae</taxon>
        <taxon>Bordetella</taxon>
    </lineage>
</organism>
<dbReference type="PANTHER" id="PTHR43459:SF1">
    <property type="entry name" value="EG:BACN32G11.4 PROTEIN"/>
    <property type="match status" value="1"/>
</dbReference>
<name>A0A1W6YTT8_9BORD</name>
<evidence type="ECO:0000256" key="2">
    <source>
        <dbReference type="RuleBase" id="RU003707"/>
    </source>
</evidence>
<dbReference type="InterPro" id="IPR001753">
    <property type="entry name" value="Enoyl-CoA_hydra/iso"/>
</dbReference>
<dbReference type="CDD" id="cd06558">
    <property type="entry name" value="crotonase-like"/>
    <property type="match status" value="1"/>
</dbReference>
<evidence type="ECO:0000313" key="3">
    <source>
        <dbReference type="EMBL" id="ARP84510.1"/>
    </source>
</evidence>
<evidence type="ECO:0000256" key="1">
    <source>
        <dbReference type="ARBA" id="ARBA00005254"/>
    </source>
</evidence>
<comment type="similarity">
    <text evidence="1 2">Belongs to the enoyl-CoA hydratase/isomerase family.</text>
</comment>
<evidence type="ECO:0000313" key="4">
    <source>
        <dbReference type="Proteomes" id="UP000194151"/>
    </source>
</evidence>
<accession>A0A1W6YTT8</accession>
<dbReference type="GO" id="GO:0003824">
    <property type="term" value="F:catalytic activity"/>
    <property type="evidence" value="ECO:0007669"/>
    <property type="project" value="InterPro"/>
</dbReference>
<dbReference type="PROSITE" id="PS00166">
    <property type="entry name" value="ENOYL_COA_HYDRATASE"/>
    <property type="match status" value="1"/>
</dbReference>
<dbReference type="Pfam" id="PF00378">
    <property type="entry name" value="ECH_1"/>
    <property type="match status" value="1"/>
</dbReference>
<gene>
    <name evidence="3" type="ORF">CAL12_12630</name>
</gene>
<dbReference type="Proteomes" id="UP000194151">
    <property type="component" value="Chromosome"/>
</dbReference>
<dbReference type="AlphaFoldDB" id="A0A1W6YTT8"/>
<dbReference type="Gene3D" id="3.90.226.10">
    <property type="entry name" value="2-enoyl-CoA Hydratase, Chain A, domain 1"/>
    <property type="match status" value="1"/>
</dbReference>
<sequence length="258" mass="27826">MRQVRRGGVLVLTLDRPERRNALSLPLYESLLVALQAAARDDEIGAVVLTGAGPSFCAGGDVVRMASNVGAPPAPFEVRLRDLRRRTGISELLHAMPKPTIAMIRGHAIGAGLSLALACDMRYADTTARLRTGFVDVGLSGDFGAHYFLPRLVGAAKARELLLTSPMLDAPAAAALGLLNGVFEPDGLETAVMDTATRLAQGPRAAIAHIKDNLNEAAHLRLDEVLDRECWRQLRCMETPDHHEAARAFAEKRPPRFA</sequence>
<dbReference type="STRING" id="1416806.CAL12_12630"/>